<evidence type="ECO:0000256" key="3">
    <source>
        <dbReference type="ARBA" id="ARBA00022989"/>
    </source>
</evidence>
<feature type="transmembrane region" description="Helical" evidence="5">
    <location>
        <begin position="135"/>
        <end position="154"/>
    </location>
</feature>
<dbReference type="RefSeq" id="WP_058284050.1">
    <property type="nucleotide sequence ID" value="NZ_CYUD01000024.1"/>
</dbReference>
<feature type="transmembrane region" description="Helical" evidence="5">
    <location>
        <begin position="230"/>
        <end position="248"/>
    </location>
</feature>
<evidence type="ECO:0000256" key="1">
    <source>
        <dbReference type="ARBA" id="ARBA00004141"/>
    </source>
</evidence>
<feature type="transmembrane region" description="Helical" evidence="5">
    <location>
        <begin position="6"/>
        <end position="26"/>
    </location>
</feature>
<gene>
    <name evidence="6" type="ORF">RUE5091_04456</name>
</gene>
<dbReference type="AlphaFoldDB" id="A0A0N7MB09"/>
<feature type="transmembrane region" description="Helical" evidence="5">
    <location>
        <begin position="38"/>
        <end position="61"/>
    </location>
</feature>
<accession>A0A0N7MB09</accession>
<feature type="transmembrane region" description="Helical" evidence="5">
    <location>
        <begin position="96"/>
        <end position="119"/>
    </location>
</feature>
<keyword evidence="3 5" id="KW-1133">Transmembrane helix</keyword>
<evidence type="ECO:0000256" key="2">
    <source>
        <dbReference type="ARBA" id="ARBA00022692"/>
    </source>
</evidence>
<protein>
    <submittedName>
        <fullName evidence="6">Bile acid transporter</fullName>
    </submittedName>
</protein>
<dbReference type="EMBL" id="CYUD01000024">
    <property type="protein sequence ID" value="CUK19955.1"/>
    <property type="molecule type" value="Genomic_DNA"/>
</dbReference>
<keyword evidence="7" id="KW-1185">Reference proteome</keyword>
<evidence type="ECO:0000313" key="6">
    <source>
        <dbReference type="EMBL" id="CUK19955.1"/>
    </source>
</evidence>
<feature type="transmembrane region" description="Helical" evidence="5">
    <location>
        <begin position="260"/>
        <end position="279"/>
    </location>
</feature>
<reference evidence="7" key="1">
    <citation type="submission" date="2015-09" db="EMBL/GenBank/DDBJ databases">
        <authorList>
            <person name="Rodrigo-Torres L."/>
            <person name="Arahal D.R."/>
        </authorList>
    </citation>
    <scope>NUCLEOTIDE SEQUENCE [LARGE SCALE GENOMIC DNA]</scope>
    <source>
        <strain evidence="7">CECT 5091</strain>
    </source>
</reference>
<evidence type="ECO:0000313" key="7">
    <source>
        <dbReference type="Proteomes" id="UP000051260"/>
    </source>
</evidence>
<feature type="transmembrane region" description="Helical" evidence="5">
    <location>
        <begin position="197"/>
        <end position="218"/>
    </location>
</feature>
<dbReference type="Proteomes" id="UP000051260">
    <property type="component" value="Unassembled WGS sequence"/>
</dbReference>
<dbReference type="InterPro" id="IPR002657">
    <property type="entry name" value="BilAc:Na_symport/Acr3"/>
</dbReference>
<feature type="transmembrane region" description="Helical" evidence="5">
    <location>
        <begin position="67"/>
        <end position="84"/>
    </location>
</feature>
<evidence type="ECO:0000256" key="5">
    <source>
        <dbReference type="SAM" id="Phobius"/>
    </source>
</evidence>
<comment type="subcellular location">
    <subcellularLocation>
        <location evidence="1">Membrane</location>
        <topology evidence="1">Multi-pass membrane protein</topology>
    </subcellularLocation>
</comment>
<organism evidence="6 7">
    <name type="scientific">Ruegeria denitrificans</name>
    <dbReference type="NCBI Taxonomy" id="1715692"/>
    <lineage>
        <taxon>Bacteria</taxon>
        <taxon>Pseudomonadati</taxon>
        <taxon>Pseudomonadota</taxon>
        <taxon>Alphaproteobacteria</taxon>
        <taxon>Rhodobacterales</taxon>
        <taxon>Roseobacteraceae</taxon>
        <taxon>Ruegeria</taxon>
    </lineage>
</organism>
<dbReference type="Gene3D" id="1.20.1530.20">
    <property type="match status" value="1"/>
</dbReference>
<name>A0A0N7MB09_9RHOB</name>
<feature type="transmembrane region" description="Helical" evidence="5">
    <location>
        <begin position="174"/>
        <end position="191"/>
    </location>
</feature>
<evidence type="ECO:0000256" key="4">
    <source>
        <dbReference type="ARBA" id="ARBA00023136"/>
    </source>
</evidence>
<keyword evidence="4 5" id="KW-0472">Membrane</keyword>
<dbReference type="OrthoDB" id="9806785at2"/>
<proteinExistence type="predicted"/>
<keyword evidence="2 5" id="KW-0812">Transmembrane</keyword>
<dbReference type="STRING" id="1715692.RUE5091_04456"/>
<dbReference type="InterPro" id="IPR038770">
    <property type="entry name" value="Na+/solute_symporter_sf"/>
</dbReference>
<sequence>MPEVVLIFTGVVVFAQMYGLGTRQEVGSIRALLSDTSLLFRSLISVLVVMPLATLVIMFLLPVRPEVALGLAILAAAPGAPLTTRRSEAAAADFNYVASLQLLLALLAVVYTPFVLFLFSHLPQVAATPVSLDTVAAQVGLVTFLPAVLGWASARAVPRLRNRHNKVVAIVSKGLYLLFLAALLAALALLPDLRQSLAIGWTTAFSVVILCAVALASGYTLGGPVRSKRAGLAIATIARNIGLSLYIAEQSELSYPAIPTILLFALIGVCMALPASVVFKRFLGGT</sequence>
<dbReference type="GO" id="GO:0016020">
    <property type="term" value="C:membrane"/>
    <property type="evidence" value="ECO:0007669"/>
    <property type="project" value="UniProtKB-SubCell"/>
</dbReference>
<dbReference type="Pfam" id="PF01758">
    <property type="entry name" value="SBF"/>
    <property type="match status" value="1"/>
</dbReference>